<dbReference type="FunFam" id="1.25.40.10:FF:000344">
    <property type="entry name" value="Pentatricopeptide repeat-containing protein"/>
    <property type="match status" value="1"/>
</dbReference>
<feature type="repeat" description="PPR" evidence="2">
    <location>
        <begin position="174"/>
        <end position="208"/>
    </location>
</feature>
<accession>A0A835QVN5</accession>
<feature type="repeat" description="PPR" evidence="2">
    <location>
        <begin position="276"/>
        <end position="310"/>
    </location>
</feature>
<dbReference type="EMBL" id="JADCNL010000005">
    <property type="protein sequence ID" value="KAG0480561.1"/>
    <property type="molecule type" value="Genomic_DNA"/>
</dbReference>
<proteinExistence type="predicted"/>
<evidence type="ECO:0000313" key="3">
    <source>
        <dbReference type="EMBL" id="KAG0480561.1"/>
    </source>
</evidence>
<dbReference type="NCBIfam" id="TIGR00756">
    <property type="entry name" value="PPR"/>
    <property type="match status" value="3"/>
</dbReference>
<dbReference type="PANTHER" id="PTHR47926:SF516">
    <property type="entry name" value="SMK1"/>
    <property type="match status" value="1"/>
</dbReference>
<dbReference type="GO" id="GO:0003723">
    <property type="term" value="F:RNA binding"/>
    <property type="evidence" value="ECO:0007669"/>
    <property type="project" value="InterPro"/>
</dbReference>
<dbReference type="OrthoDB" id="331699at2759"/>
<keyword evidence="4" id="KW-1185">Reference proteome</keyword>
<dbReference type="InterPro" id="IPR002885">
    <property type="entry name" value="PPR_rpt"/>
</dbReference>
<dbReference type="PROSITE" id="PS51375">
    <property type="entry name" value="PPR"/>
    <property type="match status" value="2"/>
</dbReference>
<dbReference type="InterPro" id="IPR046960">
    <property type="entry name" value="PPR_At4g14850-like_plant"/>
</dbReference>
<dbReference type="FunFam" id="1.25.40.10:FF:000996">
    <property type="entry name" value="Small kernel1"/>
    <property type="match status" value="1"/>
</dbReference>
<evidence type="ECO:0000256" key="1">
    <source>
        <dbReference type="ARBA" id="ARBA00022737"/>
    </source>
</evidence>
<reference evidence="3 4" key="1">
    <citation type="journal article" date="2020" name="Nat. Food">
        <title>A phased Vanilla planifolia genome enables genetic improvement of flavour and production.</title>
        <authorList>
            <person name="Hasing T."/>
            <person name="Tang H."/>
            <person name="Brym M."/>
            <person name="Khazi F."/>
            <person name="Huang T."/>
            <person name="Chambers A.H."/>
        </authorList>
    </citation>
    <scope>NUCLEOTIDE SEQUENCE [LARGE SCALE GENOMIC DNA]</scope>
    <source>
        <tissue evidence="3">Leaf</tissue>
    </source>
</reference>
<dbReference type="AlphaFoldDB" id="A0A835QVN5"/>
<dbReference type="PANTHER" id="PTHR47926">
    <property type="entry name" value="PENTATRICOPEPTIDE REPEAT-CONTAINING PROTEIN"/>
    <property type="match status" value="1"/>
</dbReference>
<dbReference type="Pfam" id="PF20431">
    <property type="entry name" value="E_motif"/>
    <property type="match status" value="1"/>
</dbReference>
<dbReference type="Gene3D" id="1.25.40.10">
    <property type="entry name" value="Tetratricopeptide repeat domain"/>
    <property type="match status" value="3"/>
</dbReference>
<dbReference type="Pfam" id="PF01535">
    <property type="entry name" value="PPR"/>
    <property type="match status" value="4"/>
</dbReference>
<evidence type="ECO:0000313" key="4">
    <source>
        <dbReference type="Proteomes" id="UP000636800"/>
    </source>
</evidence>
<protein>
    <recommendedName>
        <fullName evidence="5">Pentatricopeptide repeat-containing protein</fullName>
    </recommendedName>
</protein>
<dbReference type="InterPro" id="IPR046848">
    <property type="entry name" value="E_motif"/>
</dbReference>
<dbReference type="GO" id="GO:0009451">
    <property type="term" value="P:RNA modification"/>
    <property type="evidence" value="ECO:0007669"/>
    <property type="project" value="InterPro"/>
</dbReference>
<evidence type="ECO:0000256" key="2">
    <source>
        <dbReference type="PROSITE-ProRule" id="PRU00708"/>
    </source>
</evidence>
<keyword evidence="1" id="KW-0677">Repeat</keyword>
<evidence type="ECO:0008006" key="5">
    <source>
        <dbReference type="Google" id="ProtNLM"/>
    </source>
</evidence>
<name>A0A835QVN5_VANPL</name>
<dbReference type="InterPro" id="IPR011990">
    <property type="entry name" value="TPR-like_helical_dom_sf"/>
</dbReference>
<organism evidence="3 4">
    <name type="scientific">Vanilla planifolia</name>
    <name type="common">Vanilla</name>
    <dbReference type="NCBI Taxonomy" id="51239"/>
    <lineage>
        <taxon>Eukaryota</taxon>
        <taxon>Viridiplantae</taxon>
        <taxon>Streptophyta</taxon>
        <taxon>Embryophyta</taxon>
        <taxon>Tracheophyta</taxon>
        <taxon>Spermatophyta</taxon>
        <taxon>Magnoliopsida</taxon>
        <taxon>Liliopsida</taxon>
        <taxon>Asparagales</taxon>
        <taxon>Orchidaceae</taxon>
        <taxon>Vanilloideae</taxon>
        <taxon>Vanilleae</taxon>
        <taxon>Vanilla</taxon>
    </lineage>
</organism>
<gene>
    <name evidence="3" type="ORF">HPP92_011419</name>
</gene>
<comment type="caution">
    <text evidence="3">The sequence shown here is derived from an EMBL/GenBank/DDBJ whole genome shotgun (WGS) entry which is preliminary data.</text>
</comment>
<dbReference type="Proteomes" id="UP000636800">
    <property type="component" value="Chromosome 5"/>
</dbReference>
<sequence length="497" mass="54805">MPHPQSTTARLSSIIRRCAGASALRPGEQAHSRVIVLGLVPHSTLETDLLLLYARCSRFPLARLVFDKMTHRPLHAWNIILSAYTQVSLFHPALSCLHSLLDSGLRPDHFTLPSLLKASAGLGLRLTGAALHAWAVRLALVPHLFVSASLIDMYLKCGYLLDARELFDEIPERDRVVWNAMITGLVRAGLFGEALGLFRMSQWESFDMDWMSVPSVLSACSSSGDLRRGKEVHGRAIRCLVCHSDVAIGNSLIEMYSKCGFLDASFEVFARMSYRNLVTWSVVISSYGIHGFGKEALMLFEEMRTTGLEPNSIVFTSVLLSCSHAGLVNDGRAVFESITQGYGLVPSIEHYACMVDLLGRNGSIEEALELIQTMRIEPTASIWGALLAASSLQGNVEVGELAATKLFAMEPRNSSNYVALCRIYERARNWDAVAEMRRKMRELGVAKIPGCSWIEVKGKTLCFYQAEASLSKPVSSKMLQVLSGLLNQSQLESFDKG</sequence>
<dbReference type="Pfam" id="PF13041">
    <property type="entry name" value="PPR_2"/>
    <property type="match status" value="1"/>
</dbReference>